<dbReference type="RefSeq" id="WP_133994236.1">
    <property type="nucleotide sequence ID" value="NZ_SODV01000001.1"/>
</dbReference>
<keyword evidence="5" id="KW-0998">Cell outer membrane</keyword>
<evidence type="ECO:0000313" key="8">
    <source>
        <dbReference type="EMBL" id="TDX01591.1"/>
    </source>
</evidence>
<dbReference type="Gene3D" id="1.25.40.390">
    <property type="match status" value="1"/>
</dbReference>
<dbReference type="Pfam" id="PF14322">
    <property type="entry name" value="SusD-like_3"/>
    <property type="match status" value="1"/>
</dbReference>
<evidence type="ECO:0000256" key="5">
    <source>
        <dbReference type="ARBA" id="ARBA00023237"/>
    </source>
</evidence>
<dbReference type="OrthoDB" id="5694214at2"/>
<proteinExistence type="inferred from homology"/>
<evidence type="ECO:0000256" key="4">
    <source>
        <dbReference type="ARBA" id="ARBA00023136"/>
    </source>
</evidence>
<dbReference type="InterPro" id="IPR012944">
    <property type="entry name" value="SusD_RagB_dom"/>
</dbReference>
<dbReference type="SUPFAM" id="SSF48452">
    <property type="entry name" value="TPR-like"/>
    <property type="match status" value="1"/>
</dbReference>
<accession>A0A4R8DWK3</accession>
<keyword evidence="4" id="KW-0472">Membrane</keyword>
<comment type="caution">
    <text evidence="8">The sequence shown here is derived from an EMBL/GenBank/DDBJ whole genome shotgun (WGS) entry which is preliminary data.</text>
</comment>
<dbReference type="GO" id="GO:0009279">
    <property type="term" value="C:cell outer membrane"/>
    <property type="evidence" value="ECO:0007669"/>
    <property type="project" value="UniProtKB-SubCell"/>
</dbReference>
<evidence type="ECO:0000256" key="3">
    <source>
        <dbReference type="ARBA" id="ARBA00022729"/>
    </source>
</evidence>
<name>A0A4R8DWK3_9BACT</name>
<organism evidence="8 9">
    <name type="scientific">Dinghuibacter silviterrae</name>
    <dbReference type="NCBI Taxonomy" id="1539049"/>
    <lineage>
        <taxon>Bacteria</taxon>
        <taxon>Pseudomonadati</taxon>
        <taxon>Bacteroidota</taxon>
        <taxon>Chitinophagia</taxon>
        <taxon>Chitinophagales</taxon>
        <taxon>Chitinophagaceae</taxon>
        <taxon>Dinghuibacter</taxon>
    </lineage>
</organism>
<sequence>MKLQILFSGFMLMVGLSGCHKLLEENPKSGVYPTIFNTPSGLLGGISGCYNDIRSLWGTEGWEAQLLAGTDEVLEGASASGTDFYTYNPLLSTDENGGLWNIAYQDINTINGIIQYAKNVTMDTGTRKLYDGQCKFLRAFYYLHLVQNWGAVPLHITYISSPTLSDSRQPIDSVYAQIIQDLTDASTELSPTPSGSFLGKPATQPVALYLLGKAYLSRGYTSAGSPSDFSTAATILTNLINNASTYGLGLWQDYGDAFKPANDYGKETLFVSDHDNDPKYGQYTVGGSASGGVAQNLEPWFFIFNYPTLGGNAAIVSGALKTAGPTMMTRDIYNGRPYIRTRPNNPYILGQAFADTTYDTRFYKTFQTVWISNTANVTTSRGTLQVGVDTAIWVPPYEVTGAPQADSGRPFKGIIIPPSLQNKNYFFVVKKFMDPSRPAADFNDPSTRPFVLYRFSDVYLLAAEAYFKSGDNVNAAKYINVIRERAAYRSWLSATQNAANATAADILPGQVTLDFILDERTREFYAEGLRWFDLARTQSLLERVKMWNPVEAGSFIQPFHQLRPIPQTEIDAITQGPAFPQNPGY</sequence>
<keyword evidence="3" id="KW-0732">Signal</keyword>
<dbReference type="InterPro" id="IPR011990">
    <property type="entry name" value="TPR-like_helical_dom_sf"/>
</dbReference>
<feature type="domain" description="RagB/SusD" evidence="6">
    <location>
        <begin position="421"/>
        <end position="585"/>
    </location>
</feature>
<dbReference type="EMBL" id="SODV01000001">
    <property type="protein sequence ID" value="TDX01591.1"/>
    <property type="molecule type" value="Genomic_DNA"/>
</dbReference>
<evidence type="ECO:0000259" key="7">
    <source>
        <dbReference type="Pfam" id="PF14322"/>
    </source>
</evidence>
<protein>
    <submittedName>
        <fullName evidence="8">Putative outer membrane starch-binding protein</fullName>
    </submittedName>
</protein>
<gene>
    <name evidence="8" type="ORF">EDB95_2631</name>
</gene>
<dbReference type="PROSITE" id="PS51257">
    <property type="entry name" value="PROKAR_LIPOPROTEIN"/>
    <property type="match status" value="1"/>
</dbReference>
<evidence type="ECO:0000256" key="1">
    <source>
        <dbReference type="ARBA" id="ARBA00004442"/>
    </source>
</evidence>
<evidence type="ECO:0000313" key="9">
    <source>
        <dbReference type="Proteomes" id="UP000294498"/>
    </source>
</evidence>
<dbReference type="InterPro" id="IPR033985">
    <property type="entry name" value="SusD-like_N"/>
</dbReference>
<reference evidence="8 9" key="1">
    <citation type="submission" date="2019-03" db="EMBL/GenBank/DDBJ databases">
        <title>Genomic Encyclopedia of Type Strains, Phase IV (KMG-IV): sequencing the most valuable type-strain genomes for metagenomic binning, comparative biology and taxonomic classification.</title>
        <authorList>
            <person name="Goeker M."/>
        </authorList>
    </citation>
    <scope>NUCLEOTIDE SEQUENCE [LARGE SCALE GENOMIC DNA]</scope>
    <source>
        <strain evidence="8 9">DSM 100059</strain>
    </source>
</reference>
<dbReference type="Pfam" id="PF07980">
    <property type="entry name" value="SusD_RagB"/>
    <property type="match status" value="1"/>
</dbReference>
<comment type="similarity">
    <text evidence="2">Belongs to the SusD family.</text>
</comment>
<dbReference type="Proteomes" id="UP000294498">
    <property type="component" value="Unassembled WGS sequence"/>
</dbReference>
<evidence type="ECO:0000259" key="6">
    <source>
        <dbReference type="Pfam" id="PF07980"/>
    </source>
</evidence>
<comment type="subcellular location">
    <subcellularLocation>
        <location evidence="1">Cell outer membrane</location>
    </subcellularLocation>
</comment>
<dbReference type="AlphaFoldDB" id="A0A4R8DWK3"/>
<evidence type="ECO:0000256" key="2">
    <source>
        <dbReference type="ARBA" id="ARBA00006275"/>
    </source>
</evidence>
<feature type="domain" description="SusD-like N-terminal" evidence="7">
    <location>
        <begin position="92"/>
        <end position="211"/>
    </location>
</feature>
<keyword evidence="9" id="KW-1185">Reference proteome</keyword>